<keyword evidence="2" id="KW-0862">Zinc</keyword>
<sequence length="363" mass="39512">MADTERVISTFLEIVQIDSPTGHESAMAQYVSDRLGQIGVSCEIDREGNVIAKTPGDTSKETYLLNAHLDTVEPGRGIVPLIDEAGWIRSSGPTILGADNKTAVAAILSAVERLASNNFQNNHPLEIVFTVSEESGNHGAHGLDYSRISAKQGYIFDASGREFGDMIISSPFYNRFDAKISGRPAHASRPQDAVNVVPILGQALKGVQLGRLTEKTILNVGTIRVGDVVNTIPGEALVSGEIRSRDEEELETYSGQLVTLFERASHESGAKAEIRITRENSGFQFDPKGDFISHTISMLKLFGITPHLIDSWGCYEANIFAEHGILMLNIADGSLDGHTPDERIHMNDLVRLADVVYALVTER</sequence>
<dbReference type="PANTHER" id="PTHR42994:SF2">
    <property type="entry name" value="PEPTIDASE"/>
    <property type="match status" value="1"/>
</dbReference>
<comment type="caution">
    <text evidence="5">The sequence shown here is derived from an EMBL/GenBank/DDBJ whole genome shotgun (WGS) entry which is preliminary data.</text>
</comment>
<dbReference type="EMBL" id="MFJZ01000032">
    <property type="protein sequence ID" value="OGG30038.1"/>
    <property type="molecule type" value="Genomic_DNA"/>
</dbReference>
<dbReference type="Pfam" id="PF01546">
    <property type="entry name" value="Peptidase_M20"/>
    <property type="match status" value="1"/>
</dbReference>
<dbReference type="PANTHER" id="PTHR42994">
    <property type="entry name" value="PEPTIDASE T"/>
    <property type="match status" value="1"/>
</dbReference>
<proteinExistence type="predicted"/>
<keyword evidence="3" id="KW-0479">Metal-binding</keyword>
<evidence type="ECO:0000259" key="4">
    <source>
        <dbReference type="Pfam" id="PF07687"/>
    </source>
</evidence>
<evidence type="ECO:0000256" key="1">
    <source>
        <dbReference type="ARBA" id="ARBA00001947"/>
    </source>
</evidence>
<dbReference type="Gene3D" id="3.40.630.10">
    <property type="entry name" value="Zn peptidases"/>
    <property type="match status" value="1"/>
</dbReference>
<dbReference type="InterPro" id="IPR002933">
    <property type="entry name" value="Peptidase_M20"/>
</dbReference>
<gene>
    <name evidence="5" type="ORF">A2973_05340</name>
</gene>
<reference evidence="5 6" key="1">
    <citation type="journal article" date="2016" name="Nat. Commun.">
        <title>Thousands of microbial genomes shed light on interconnected biogeochemical processes in an aquifer system.</title>
        <authorList>
            <person name="Anantharaman K."/>
            <person name="Brown C.T."/>
            <person name="Hug L.A."/>
            <person name="Sharon I."/>
            <person name="Castelle C.J."/>
            <person name="Probst A.J."/>
            <person name="Thomas B.C."/>
            <person name="Singh A."/>
            <person name="Wilkins M.J."/>
            <person name="Karaoz U."/>
            <person name="Brodie E.L."/>
            <person name="Williams K.H."/>
            <person name="Hubbard S.S."/>
            <person name="Banfield J.F."/>
        </authorList>
    </citation>
    <scope>NUCLEOTIDE SEQUENCE [LARGE SCALE GENOMIC DNA]</scope>
</reference>
<dbReference type="Pfam" id="PF07687">
    <property type="entry name" value="M20_dimer"/>
    <property type="match status" value="1"/>
</dbReference>
<comment type="cofactor">
    <cofactor evidence="3">
        <name>a divalent metal cation</name>
        <dbReference type="ChEBI" id="CHEBI:60240"/>
    </cofactor>
    <text evidence="3">Binds 2 divalent metal cations per subunit.</text>
</comment>
<dbReference type="Proteomes" id="UP000176409">
    <property type="component" value="Unassembled WGS sequence"/>
</dbReference>
<dbReference type="GO" id="GO:0004177">
    <property type="term" value="F:aminopeptidase activity"/>
    <property type="evidence" value="ECO:0007669"/>
    <property type="project" value="UniProtKB-UniRule"/>
</dbReference>
<dbReference type="InterPro" id="IPR036264">
    <property type="entry name" value="Bact_exopeptidase_dim_dom"/>
</dbReference>
<comment type="cofactor">
    <cofactor evidence="1">
        <name>Zn(2+)</name>
        <dbReference type="ChEBI" id="CHEBI:29105"/>
    </cofactor>
</comment>
<dbReference type="GO" id="GO:0046872">
    <property type="term" value="F:metal ion binding"/>
    <property type="evidence" value="ECO:0007669"/>
    <property type="project" value="UniProtKB-UniRule"/>
</dbReference>
<dbReference type="InterPro" id="IPR011650">
    <property type="entry name" value="Peptidase_M20_dimer"/>
</dbReference>
<dbReference type="AlphaFoldDB" id="A0A1F6AZF3"/>
<name>A0A1F6AZF3_9BACT</name>
<dbReference type="STRING" id="1798396.A2973_05340"/>
<evidence type="ECO:0000256" key="2">
    <source>
        <dbReference type="ARBA" id="ARBA00022833"/>
    </source>
</evidence>
<evidence type="ECO:0000313" key="5">
    <source>
        <dbReference type="EMBL" id="OGG30038.1"/>
    </source>
</evidence>
<evidence type="ECO:0000256" key="3">
    <source>
        <dbReference type="PIRSR" id="PIRSR001123-2"/>
    </source>
</evidence>
<dbReference type="Gene3D" id="3.30.70.360">
    <property type="match status" value="1"/>
</dbReference>
<protein>
    <recommendedName>
        <fullName evidence="4">Peptidase M20 dimerisation domain-containing protein</fullName>
    </recommendedName>
</protein>
<accession>A0A1F6AZF3</accession>
<evidence type="ECO:0000313" key="6">
    <source>
        <dbReference type="Proteomes" id="UP000176409"/>
    </source>
</evidence>
<feature type="domain" description="Peptidase M20 dimerisation" evidence="4">
    <location>
        <begin position="176"/>
        <end position="265"/>
    </location>
</feature>
<feature type="binding site" evidence="3">
    <location>
        <position position="68"/>
    </location>
    <ligand>
        <name>Zn(2+)</name>
        <dbReference type="ChEBI" id="CHEBI:29105"/>
        <label>1</label>
    </ligand>
</feature>
<dbReference type="SUPFAM" id="SSF55031">
    <property type="entry name" value="Bacterial exopeptidase dimerisation domain"/>
    <property type="match status" value="1"/>
</dbReference>
<dbReference type="SUPFAM" id="SSF53187">
    <property type="entry name" value="Zn-dependent exopeptidases"/>
    <property type="match status" value="1"/>
</dbReference>
<organism evidence="5 6">
    <name type="scientific">Candidatus Gottesmanbacteria bacterium RIFCSPLOWO2_01_FULL_49_10</name>
    <dbReference type="NCBI Taxonomy" id="1798396"/>
    <lineage>
        <taxon>Bacteria</taxon>
        <taxon>Candidatus Gottesmaniibacteriota</taxon>
    </lineage>
</organism>